<proteinExistence type="predicted"/>
<feature type="transmembrane region" description="Helical" evidence="9">
    <location>
        <begin position="304"/>
        <end position="321"/>
    </location>
</feature>
<dbReference type="CDD" id="cd17321">
    <property type="entry name" value="MFS_MMR_MDR_like"/>
    <property type="match status" value="1"/>
</dbReference>
<feature type="transmembrane region" description="Helical" evidence="9">
    <location>
        <begin position="51"/>
        <end position="68"/>
    </location>
</feature>
<comment type="subcellular location">
    <subcellularLocation>
        <location evidence="1">Cell membrane</location>
        <topology evidence="1">Multi-pass membrane protein</topology>
    </subcellularLocation>
</comment>
<dbReference type="PROSITE" id="PS50850">
    <property type="entry name" value="MFS"/>
    <property type="match status" value="1"/>
</dbReference>
<feature type="transmembrane region" description="Helical" evidence="9">
    <location>
        <begin position="12"/>
        <end position="36"/>
    </location>
</feature>
<feature type="transmembrane region" description="Helical" evidence="9">
    <location>
        <begin position="496"/>
        <end position="514"/>
    </location>
</feature>
<name>A0ABW1EQD1_9ACTN</name>
<dbReference type="Gene3D" id="1.20.1250.20">
    <property type="entry name" value="MFS general substrate transporter like domains"/>
    <property type="match status" value="1"/>
</dbReference>
<keyword evidence="5 9" id="KW-1133">Transmembrane helix</keyword>
<evidence type="ECO:0000256" key="5">
    <source>
        <dbReference type="ARBA" id="ARBA00022989"/>
    </source>
</evidence>
<feature type="domain" description="Major facilitator superfamily (MFS) profile" evidence="10">
    <location>
        <begin position="14"/>
        <end position="518"/>
    </location>
</feature>
<dbReference type="InterPro" id="IPR004638">
    <property type="entry name" value="EmrB-like"/>
</dbReference>
<evidence type="ECO:0000313" key="11">
    <source>
        <dbReference type="EMBL" id="MFC5884152.1"/>
    </source>
</evidence>
<reference evidence="12" key="1">
    <citation type="journal article" date="2019" name="Int. J. Syst. Evol. Microbiol.">
        <title>The Global Catalogue of Microorganisms (GCM) 10K type strain sequencing project: providing services to taxonomists for standard genome sequencing and annotation.</title>
        <authorList>
            <consortium name="The Broad Institute Genomics Platform"/>
            <consortium name="The Broad Institute Genome Sequencing Center for Infectious Disease"/>
            <person name="Wu L."/>
            <person name="Ma J."/>
        </authorList>
    </citation>
    <scope>NUCLEOTIDE SEQUENCE [LARGE SCALE GENOMIC DNA]</scope>
    <source>
        <strain evidence="12">CGMCC 4.1469</strain>
    </source>
</reference>
<feature type="transmembrane region" description="Helical" evidence="9">
    <location>
        <begin position="228"/>
        <end position="246"/>
    </location>
</feature>
<organism evidence="11 12">
    <name type="scientific">Kitasatospora aburaviensis</name>
    <dbReference type="NCBI Taxonomy" id="67265"/>
    <lineage>
        <taxon>Bacteria</taxon>
        <taxon>Bacillati</taxon>
        <taxon>Actinomycetota</taxon>
        <taxon>Actinomycetes</taxon>
        <taxon>Kitasatosporales</taxon>
        <taxon>Streptomycetaceae</taxon>
        <taxon>Kitasatospora</taxon>
    </lineage>
</organism>
<feature type="transmembrane region" description="Helical" evidence="9">
    <location>
        <begin position="109"/>
        <end position="130"/>
    </location>
</feature>
<feature type="transmembrane region" description="Helical" evidence="9">
    <location>
        <begin position="267"/>
        <end position="292"/>
    </location>
</feature>
<keyword evidence="12" id="KW-1185">Reference proteome</keyword>
<evidence type="ECO:0000256" key="8">
    <source>
        <dbReference type="SAM" id="MobiDB-lite"/>
    </source>
</evidence>
<evidence type="ECO:0000256" key="4">
    <source>
        <dbReference type="ARBA" id="ARBA00022692"/>
    </source>
</evidence>
<keyword evidence="2" id="KW-0813">Transport</keyword>
<dbReference type="InterPro" id="IPR036259">
    <property type="entry name" value="MFS_trans_sf"/>
</dbReference>
<feature type="compositionally biased region" description="Polar residues" evidence="8">
    <location>
        <begin position="559"/>
        <end position="569"/>
    </location>
</feature>
<evidence type="ECO:0000313" key="12">
    <source>
        <dbReference type="Proteomes" id="UP001596067"/>
    </source>
</evidence>
<keyword evidence="7" id="KW-0046">Antibiotic resistance</keyword>
<dbReference type="PANTHER" id="PTHR42718:SF46">
    <property type="entry name" value="BLR6921 PROTEIN"/>
    <property type="match status" value="1"/>
</dbReference>
<feature type="transmembrane region" description="Helical" evidence="9">
    <location>
        <begin position="137"/>
        <end position="162"/>
    </location>
</feature>
<feature type="transmembrane region" description="Helical" evidence="9">
    <location>
        <begin position="333"/>
        <end position="354"/>
    </location>
</feature>
<keyword evidence="6 9" id="KW-0472">Membrane</keyword>
<dbReference type="PRINTS" id="PR01036">
    <property type="entry name" value="TCRTETB"/>
</dbReference>
<evidence type="ECO:0000259" key="10">
    <source>
        <dbReference type="PROSITE" id="PS50850"/>
    </source>
</evidence>
<dbReference type="InterPro" id="IPR011701">
    <property type="entry name" value="MFS"/>
</dbReference>
<feature type="compositionally biased region" description="Pro residues" evidence="8">
    <location>
        <begin position="521"/>
        <end position="530"/>
    </location>
</feature>
<evidence type="ECO:0000256" key="1">
    <source>
        <dbReference type="ARBA" id="ARBA00004651"/>
    </source>
</evidence>
<comment type="caution">
    <text evidence="11">The sequence shown here is derived from an EMBL/GenBank/DDBJ whole genome shotgun (WGS) entry which is preliminary data.</text>
</comment>
<sequence>MPDRQTGDKSPWLILGVLSMGFFMTLLDMTIVNIALPHVMSGLHASLDEGLWVFSAYILGYATLLVVAGRLGDLFGPRRVYLYGLALFVAASCLCGVAPNAGVLIGARFAQGVGGAMLAPQILPIVTMVFPPSKWGAAFGFTGALSGLAVLTGPTLGGVIVSYLDWRWIFYLNLPIGLATAYLVLKHVHDYRPGKRQPLALVPTALLILGLSALAFGLIEGERLDWDATAWASIAAGLLILVYFGFDQRRHQRSGPLLPFDLLKLRNFASANIVAAVMGFSMLGAFLPISLYLQTVLGMTPLRAGFTIAVMPLTSALVAGIGGKLSDRGSGKAVILTGLACFTAGLGSFILVTGTDTGTLDLVGPFLLAGLGMGLVFSPLFSVGMRQVPPPQAGVASGLVNTSQEVGGLLASAAIGAVLSLRLSSGLRSWVNEQAEALPAEAREGFKQAFAPLTDGAVKIGSGGPPPAVAGADPAQAAKVQDAFADAFTSAMHSGLLLPVGLLALGWVTALLLIRDTPAPSFGPPKPPPARTTGSAPAAKKAAPAKQPESAGKAETAGPTGQAQQPGTA</sequence>
<evidence type="ECO:0000256" key="3">
    <source>
        <dbReference type="ARBA" id="ARBA00022475"/>
    </source>
</evidence>
<dbReference type="SUPFAM" id="SSF103473">
    <property type="entry name" value="MFS general substrate transporter"/>
    <property type="match status" value="1"/>
</dbReference>
<dbReference type="RefSeq" id="WP_313762511.1">
    <property type="nucleotide sequence ID" value="NZ_BAAAVH010000050.1"/>
</dbReference>
<dbReference type="Pfam" id="PF07690">
    <property type="entry name" value="MFS_1"/>
    <property type="match status" value="1"/>
</dbReference>
<accession>A0ABW1EQD1</accession>
<feature type="transmembrane region" description="Helical" evidence="9">
    <location>
        <begin position="80"/>
        <end position="103"/>
    </location>
</feature>
<protein>
    <submittedName>
        <fullName evidence="11">MFS transporter</fullName>
    </submittedName>
</protein>
<keyword evidence="4 9" id="KW-0812">Transmembrane</keyword>
<dbReference type="EMBL" id="JBHSOD010000003">
    <property type="protein sequence ID" value="MFC5884152.1"/>
    <property type="molecule type" value="Genomic_DNA"/>
</dbReference>
<feature type="transmembrane region" description="Helical" evidence="9">
    <location>
        <begin position="168"/>
        <end position="185"/>
    </location>
</feature>
<dbReference type="Proteomes" id="UP001596067">
    <property type="component" value="Unassembled WGS sequence"/>
</dbReference>
<dbReference type="PANTHER" id="PTHR42718">
    <property type="entry name" value="MAJOR FACILITATOR SUPERFAMILY MULTIDRUG TRANSPORTER MFSC"/>
    <property type="match status" value="1"/>
</dbReference>
<dbReference type="NCBIfam" id="TIGR00711">
    <property type="entry name" value="efflux_EmrB"/>
    <property type="match status" value="1"/>
</dbReference>
<feature type="region of interest" description="Disordered" evidence="8">
    <location>
        <begin position="520"/>
        <end position="569"/>
    </location>
</feature>
<evidence type="ECO:0000256" key="2">
    <source>
        <dbReference type="ARBA" id="ARBA00022448"/>
    </source>
</evidence>
<keyword evidence="3" id="KW-1003">Cell membrane</keyword>
<evidence type="ECO:0000256" key="9">
    <source>
        <dbReference type="SAM" id="Phobius"/>
    </source>
</evidence>
<feature type="transmembrane region" description="Helical" evidence="9">
    <location>
        <begin position="197"/>
        <end position="216"/>
    </location>
</feature>
<feature type="compositionally biased region" description="Low complexity" evidence="8">
    <location>
        <begin position="536"/>
        <end position="546"/>
    </location>
</feature>
<evidence type="ECO:0000256" key="7">
    <source>
        <dbReference type="ARBA" id="ARBA00023251"/>
    </source>
</evidence>
<evidence type="ECO:0000256" key="6">
    <source>
        <dbReference type="ARBA" id="ARBA00023136"/>
    </source>
</evidence>
<feature type="transmembrane region" description="Helical" evidence="9">
    <location>
        <begin position="366"/>
        <end position="385"/>
    </location>
</feature>
<dbReference type="InterPro" id="IPR020846">
    <property type="entry name" value="MFS_dom"/>
</dbReference>
<dbReference type="Gene3D" id="1.20.1720.10">
    <property type="entry name" value="Multidrug resistance protein D"/>
    <property type="match status" value="1"/>
</dbReference>
<gene>
    <name evidence="11" type="ORF">ACFP0N_04020</name>
</gene>